<evidence type="ECO:0000313" key="3">
    <source>
        <dbReference type="Proteomes" id="UP001055460"/>
    </source>
</evidence>
<accession>A0A9Q8YER4</accession>
<keyword evidence="4" id="KW-1185">Reference proteome</keyword>
<reference evidence="2 4" key="2">
    <citation type="submission" date="2023-03" db="EMBL/GenBank/DDBJ databases">
        <title>Comparative genome and transcriptome analysis combination mining strategies for increasing vitamin B12 production of Ensifer adhaerens strain.</title>
        <authorList>
            <person name="Yongheng L."/>
        </authorList>
    </citation>
    <scope>NUCLEOTIDE SEQUENCE [LARGE SCALE GENOMIC DNA]</scope>
    <source>
        <strain evidence="2 4">Casida A-T305</strain>
        <plasmid evidence="2 4">unnamedB</plasmid>
    </source>
</reference>
<name>A0A9Q8YER4_ENSAD</name>
<geneLocation type="plasmid" evidence="1 3">
    <name>pB</name>
</geneLocation>
<reference evidence="1" key="1">
    <citation type="submission" date="2022-06" db="EMBL/GenBank/DDBJ databases">
        <title>Physiological and biochemical characterization and genomic elucidation of a strain of the genus Ensifer adhaerens M8 that combines arsenic oxidation and chromium reduction.</title>
        <authorList>
            <person name="Li X."/>
            <person name="Yu c."/>
        </authorList>
    </citation>
    <scope>NUCLEOTIDE SEQUENCE</scope>
    <source>
        <strain evidence="1">M8</strain>
        <plasmid evidence="1">pB</plasmid>
    </source>
</reference>
<proteinExistence type="predicted"/>
<evidence type="ECO:0000313" key="1">
    <source>
        <dbReference type="EMBL" id="USJ27318.1"/>
    </source>
</evidence>
<dbReference type="GeneID" id="32091691"/>
<keyword evidence="1" id="KW-0614">Plasmid</keyword>
<gene>
    <name evidence="1" type="ORF">NE863_33140</name>
    <name evidence="2" type="ORF">P4B07_29445</name>
</gene>
<organism evidence="1 3">
    <name type="scientific">Ensifer adhaerens</name>
    <name type="common">Sinorhizobium morelense</name>
    <dbReference type="NCBI Taxonomy" id="106592"/>
    <lineage>
        <taxon>Bacteria</taxon>
        <taxon>Pseudomonadati</taxon>
        <taxon>Pseudomonadota</taxon>
        <taxon>Alphaproteobacteria</taxon>
        <taxon>Hyphomicrobiales</taxon>
        <taxon>Rhizobiaceae</taxon>
        <taxon>Sinorhizobium/Ensifer group</taxon>
        <taxon>Ensifer</taxon>
    </lineage>
</organism>
<evidence type="ECO:0000313" key="4">
    <source>
        <dbReference type="Proteomes" id="UP001214094"/>
    </source>
</evidence>
<evidence type="ECO:0000313" key="2">
    <source>
        <dbReference type="EMBL" id="WFP95632.1"/>
    </source>
</evidence>
<dbReference type="Proteomes" id="UP001055460">
    <property type="component" value="Plasmid pB"/>
</dbReference>
<sequence length="67" mass="7209">MTAKALPAHYVAEERIARPLARMGKSSVAKIITDLLPKMPQIRSGDLGATEGINAYSGYKAPMSFCI</sequence>
<geneLocation type="plasmid" evidence="2 4">
    <name>unnamedB</name>
</geneLocation>
<dbReference type="RefSeq" id="WP_176960320.1">
    <property type="nucleotide sequence ID" value="NZ_CP015882.1"/>
</dbReference>
<dbReference type="EMBL" id="CP098809">
    <property type="protein sequence ID" value="USJ27318.1"/>
    <property type="molecule type" value="Genomic_DNA"/>
</dbReference>
<dbReference type="AlphaFoldDB" id="A0A9Q8YER4"/>
<protein>
    <submittedName>
        <fullName evidence="1">Uncharacterized protein</fullName>
    </submittedName>
</protein>
<dbReference type="EMBL" id="CP121310">
    <property type="protein sequence ID" value="WFP95632.1"/>
    <property type="molecule type" value="Genomic_DNA"/>
</dbReference>
<dbReference type="Proteomes" id="UP001214094">
    <property type="component" value="Plasmid unnamedB"/>
</dbReference>